<feature type="region of interest" description="Disordered" evidence="16">
    <location>
        <begin position="624"/>
        <end position="658"/>
    </location>
</feature>
<evidence type="ECO:0000256" key="4">
    <source>
        <dbReference type="ARBA" id="ARBA00022679"/>
    </source>
</evidence>
<protein>
    <recommendedName>
        <fullName evidence="22">Cysteine-rich receptor-like protein kinase 10</fullName>
    </recommendedName>
</protein>
<dbReference type="FunFam" id="3.30.200.20:FF:000142">
    <property type="entry name" value="Cysteine-rich receptor-like protein kinase 10"/>
    <property type="match status" value="1"/>
</dbReference>
<dbReference type="InterPro" id="IPR017441">
    <property type="entry name" value="Protein_kinase_ATP_BS"/>
</dbReference>
<keyword evidence="6 17" id="KW-0732">Signal</keyword>
<name>A0A9D5CBP7_9LILI</name>
<feature type="domain" description="Gnk2-homologous" evidence="19">
    <location>
        <begin position="26"/>
        <end position="135"/>
    </location>
</feature>
<dbReference type="EMBL" id="JAGGNH010000006">
    <property type="protein sequence ID" value="KAJ0970166.1"/>
    <property type="molecule type" value="Genomic_DNA"/>
</dbReference>
<evidence type="ECO:0008006" key="22">
    <source>
        <dbReference type="Google" id="ProtNLM"/>
    </source>
</evidence>
<dbReference type="GO" id="GO:0005524">
    <property type="term" value="F:ATP binding"/>
    <property type="evidence" value="ECO:0007669"/>
    <property type="project" value="UniProtKB-UniRule"/>
</dbReference>
<comment type="caution">
    <text evidence="20">The sequence shown here is derived from an EMBL/GenBank/DDBJ whole genome shotgun (WGS) entry which is preliminary data.</text>
</comment>
<dbReference type="FunFam" id="3.30.430.20:FF:000003">
    <property type="entry name" value="Cysteine-rich RLK (RECEPTOR-like protein kinase) 10"/>
    <property type="match status" value="1"/>
</dbReference>
<dbReference type="OrthoDB" id="779887at2759"/>
<keyword evidence="14" id="KW-0325">Glycoprotein</keyword>
<dbReference type="SMART" id="SM00220">
    <property type="entry name" value="S_TKc"/>
    <property type="match status" value="1"/>
</dbReference>
<evidence type="ECO:0000256" key="13">
    <source>
        <dbReference type="ARBA" id="ARBA00023170"/>
    </source>
</evidence>
<reference evidence="20" key="2">
    <citation type="journal article" date="2022" name="Hortic Res">
        <title>The genome of Dioscorea zingiberensis sheds light on the biosynthesis, origin and evolution of the medicinally important diosgenin saponins.</title>
        <authorList>
            <person name="Li Y."/>
            <person name="Tan C."/>
            <person name="Li Z."/>
            <person name="Guo J."/>
            <person name="Li S."/>
            <person name="Chen X."/>
            <person name="Wang C."/>
            <person name="Dai X."/>
            <person name="Yang H."/>
            <person name="Song W."/>
            <person name="Hou L."/>
            <person name="Xu J."/>
            <person name="Tong Z."/>
            <person name="Xu A."/>
            <person name="Yuan X."/>
            <person name="Wang W."/>
            <person name="Yang Q."/>
            <person name="Chen L."/>
            <person name="Sun Z."/>
            <person name="Wang K."/>
            <person name="Pan B."/>
            <person name="Chen J."/>
            <person name="Bao Y."/>
            <person name="Liu F."/>
            <person name="Qi X."/>
            <person name="Gang D.R."/>
            <person name="Wen J."/>
            <person name="Li J."/>
        </authorList>
    </citation>
    <scope>NUCLEOTIDE SEQUENCE</scope>
    <source>
        <strain evidence="20">Dzin_1.0</strain>
    </source>
</reference>
<keyword evidence="12" id="KW-0472">Membrane</keyword>
<dbReference type="InterPro" id="IPR038408">
    <property type="entry name" value="GNK2_sf"/>
</dbReference>
<evidence type="ECO:0000256" key="10">
    <source>
        <dbReference type="ARBA" id="ARBA00022840"/>
    </source>
</evidence>
<dbReference type="Proteomes" id="UP001085076">
    <property type="component" value="Miscellaneous, Linkage group lg06"/>
</dbReference>
<organism evidence="20 21">
    <name type="scientific">Dioscorea zingiberensis</name>
    <dbReference type="NCBI Taxonomy" id="325984"/>
    <lineage>
        <taxon>Eukaryota</taxon>
        <taxon>Viridiplantae</taxon>
        <taxon>Streptophyta</taxon>
        <taxon>Embryophyta</taxon>
        <taxon>Tracheophyta</taxon>
        <taxon>Spermatophyta</taxon>
        <taxon>Magnoliopsida</taxon>
        <taxon>Liliopsida</taxon>
        <taxon>Dioscoreales</taxon>
        <taxon>Dioscoreaceae</taxon>
        <taxon>Dioscorea</taxon>
    </lineage>
</organism>
<evidence type="ECO:0000256" key="15">
    <source>
        <dbReference type="PROSITE-ProRule" id="PRU10141"/>
    </source>
</evidence>
<feature type="domain" description="Protein kinase" evidence="18">
    <location>
        <begin position="323"/>
        <end position="598"/>
    </location>
</feature>
<evidence type="ECO:0000256" key="1">
    <source>
        <dbReference type="ARBA" id="ARBA00004167"/>
    </source>
</evidence>
<dbReference type="PANTHER" id="PTHR27002">
    <property type="entry name" value="RECEPTOR-LIKE SERINE/THREONINE-PROTEIN KINASE SD1-8"/>
    <property type="match status" value="1"/>
</dbReference>
<dbReference type="Gene3D" id="3.30.200.20">
    <property type="entry name" value="Phosphorylase Kinase, domain 1"/>
    <property type="match status" value="1"/>
</dbReference>
<evidence type="ECO:0000256" key="8">
    <source>
        <dbReference type="ARBA" id="ARBA00022741"/>
    </source>
</evidence>
<feature type="domain" description="Gnk2-homologous" evidence="19">
    <location>
        <begin position="141"/>
        <end position="246"/>
    </location>
</feature>
<dbReference type="InterPro" id="IPR000719">
    <property type="entry name" value="Prot_kinase_dom"/>
</dbReference>
<evidence type="ECO:0000256" key="14">
    <source>
        <dbReference type="ARBA" id="ARBA00023180"/>
    </source>
</evidence>
<evidence type="ECO:0000256" key="17">
    <source>
        <dbReference type="SAM" id="SignalP"/>
    </source>
</evidence>
<evidence type="ECO:0000256" key="12">
    <source>
        <dbReference type="ARBA" id="ARBA00023136"/>
    </source>
</evidence>
<evidence type="ECO:0000256" key="7">
    <source>
        <dbReference type="ARBA" id="ARBA00022737"/>
    </source>
</evidence>
<dbReference type="InterPro" id="IPR011009">
    <property type="entry name" value="Kinase-like_dom_sf"/>
</dbReference>
<evidence type="ECO:0000256" key="2">
    <source>
        <dbReference type="ARBA" id="ARBA00022527"/>
    </source>
</evidence>
<evidence type="ECO:0000256" key="9">
    <source>
        <dbReference type="ARBA" id="ARBA00022777"/>
    </source>
</evidence>
<evidence type="ECO:0000259" key="19">
    <source>
        <dbReference type="PROSITE" id="PS51473"/>
    </source>
</evidence>
<dbReference type="GO" id="GO:0005886">
    <property type="term" value="C:plasma membrane"/>
    <property type="evidence" value="ECO:0007669"/>
    <property type="project" value="TreeGrafter"/>
</dbReference>
<keyword evidence="8 15" id="KW-0547">Nucleotide-binding</keyword>
<feature type="binding site" evidence="15">
    <location>
        <position position="351"/>
    </location>
    <ligand>
        <name>ATP</name>
        <dbReference type="ChEBI" id="CHEBI:30616"/>
    </ligand>
</feature>
<dbReference type="SUPFAM" id="SSF56112">
    <property type="entry name" value="Protein kinase-like (PK-like)"/>
    <property type="match status" value="1"/>
</dbReference>
<dbReference type="PANTHER" id="PTHR27002:SF1040">
    <property type="entry name" value="OS07G0538400 PROTEIN"/>
    <property type="match status" value="1"/>
</dbReference>
<keyword evidence="9" id="KW-0418">Kinase</keyword>
<dbReference type="AlphaFoldDB" id="A0A9D5CBP7"/>
<dbReference type="CDD" id="cd14066">
    <property type="entry name" value="STKc_IRAK"/>
    <property type="match status" value="1"/>
</dbReference>
<dbReference type="PROSITE" id="PS00108">
    <property type="entry name" value="PROTEIN_KINASE_ST"/>
    <property type="match status" value="1"/>
</dbReference>
<accession>A0A9D5CBP7</accession>
<gene>
    <name evidence="20" type="ORF">J5N97_023043</name>
</gene>
<dbReference type="CDD" id="cd23509">
    <property type="entry name" value="Gnk2-like"/>
    <property type="match status" value="2"/>
</dbReference>
<keyword evidence="21" id="KW-1185">Reference proteome</keyword>
<sequence>MHCHHLLSLVSLLTLFSCIIPIAQSKVLAHVCSLDSNYTSNSTFKANLNLLLSSLSSSTPTTGYFNNTKGNAPDRVFGFALCRDDISSIQCQRCVNNTVQEITQTCSRNKKALIWYKMDDDEVSECLVRYSDENFFSSADNSVPLYSWDRGNSTEPQRFGQLVVQLMNDLTDEACNSNRFFATGSKEINSFDKIYGLVMCSRDLSNDSCKLSLRNFIASIHKLTGSREGVRLFGSSCYLRFEPYSFYNLPAVTNITPSPVSSSTGKLCCSSRQFFSSQALAFYFWRRRKPVRKTQYNGDVQEFGNAESLLLDLATLKHATNNFSEANKLGEGGFGSVYKGVLVDGQEIAVKRLSGTSAQGLIELKNEVVLVAKLQHRNLVRLLGCCLEDNEKLLVYEYLPNGSLDKFLFDPIRRVQLEWSRRYKIIEGIARGLLYLHEDSRLRIIHRDLKESNILLDEDMNPKISDFGFAKLFDVDETQGSTSRIAGTQGYMAPEYALHGAFSTKSDVYSYGVLVLEIVTGRKNFGFQASGNAPDLLGYIWQYWNEGRALELKDQSLGDVFHAEEVLRCIHIGLLCVQEEAVQRPSMATVVLALSSYSVSLAIPSPPAFYFSSSMAADFVSSSRDETLSLKTGNSNRDRRDSSLCSPNDVSISEMEAR</sequence>
<proteinExistence type="predicted"/>
<keyword evidence="3" id="KW-0597">Phosphoprotein</keyword>
<comment type="subcellular location">
    <subcellularLocation>
        <location evidence="1">Membrane</location>
        <topology evidence="1">Single-pass membrane protein</topology>
    </subcellularLocation>
</comment>
<evidence type="ECO:0000256" key="16">
    <source>
        <dbReference type="SAM" id="MobiDB-lite"/>
    </source>
</evidence>
<feature type="signal peptide" evidence="17">
    <location>
        <begin position="1"/>
        <end position="25"/>
    </location>
</feature>
<dbReference type="GO" id="GO:0004674">
    <property type="term" value="F:protein serine/threonine kinase activity"/>
    <property type="evidence" value="ECO:0007669"/>
    <property type="project" value="UniProtKB-KW"/>
</dbReference>
<evidence type="ECO:0000259" key="18">
    <source>
        <dbReference type="PROSITE" id="PS50011"/>
    </source>
</evidence>
<evidence type="ECO:0000256" key="3">
    <source>
        <dbReference type="ARBA" id="ARBA00022553"/>
    </source>
</evidence>
<evidence type="ECO:0000256" key="5">
    <source>
        <dbReference type="ARBA" id="ARBA00022692"/>
    </source>
</evidence>
<keyword evidence="10 15" id="KW-0067">ATP-binding</keyword>
<dbReference type="Pfam" id="PF00069">
    <property type="entry name" value="Pkinase"/>
    <property type="match status" value="1"/>
</dbReference>
<keyword evidence="7" id="KW-0677">Repeat</keyword>
<dbReference type="Gene3D" id="3.30.430.20">
    <property type="entry name" value="Gnk2 domain, C-X8-C-X2-C motif"/>
    <property type="match status" value="2"/>
</dbReference>
<dbReference type="PROSITE" id="PS00107">
    <property type="entry name" value="PROTEIN_KINASE_ATP"/>
    <property type="match status" value="1"/>
</dbReference>
<keyword evidence="2" id="KW-0723">Serine/threonine-protein kinase</keyword>
<evidence type="ECO:0000256" key="11">
    <source>
        <dbReference type="ARBA" id="ARBA00022989"/>
    </source>
</evidence>
<dbReference type="Gene3D" id="1.10.510.10">
    <property type="entry name" value="Transferase(Phosphotransferase) domain 1"/>
    <property type="match status" value="1"/>
</dbReference>
<dbReference type="FunFam" id="1.10.510.10:FF:000343">
    <property type="entry name" value="Cysteine-rich receptor-like protein kinase 28"/>
    <property type="match status" value="1"/>
</dbReference>
<dbReference type="InterPro" id="IPR002902">
    <property type="entry name" value="GNK2"/>
</dbReference>
<dbReference type="GO" id="GO:0009737">
    <property type="term" value="P:response to abscisic acid"/>
    <property type="evidence" value="ECO:0007669"/>
    <property type="project" value="UniProtKB-ARBA"/>
</dbReference>
<feature type="chain" id="PRO_5039512284" description="Cysteine-rich receptor-like protein kinase 10" evidence="17">
    <location>
        <begin position="26"/>
        <end position="658"/>
    </location>
</feature>
<evidence type="ECO:0000313" key="20">
    <source>
        <dbReference type="EMBL" id="KAJ0970166.1"/>
    </source>
</evidence>
<dbReference type="PROSITE" id="PS50011">
    <property type="entry name" value="PROTEIN_KINASE_DOM"/>
    <property type="match status" value="1"/>
</dbReference>
<dbReference type="InterPro" id="IPR008271">
    <property type="entry name" value="Ser/Thr_kinase_AS"/>
</dbReference>
<evidence type="ECO:0000256" key="6">
    <source>
        <dbReference type="ARBA" id="ARBA00022729"/>
    </source>
</evidence>
<keyword evidence="5" id="KW-0812">Transmembrane</keyword>
<evidence type="ECO:0000313" key="21">
    <source>
        <dbReference type="Proteomes" id="UP001085076"/>
    </source>
</evidence>
<keyword evidence="11" id="KW-1133">Transmembrane helix</keyword>
<keyword evidence="13" id="KW-0675">Receptor</keyword>
<reference evidence="20" key="1">
    <citation type="submission" date="2021-03" db="EMBL/GenBank/DDBJ databases">
        <authorList>
            <person name="Li Z."/>
            <person name="Yang C."/>
        </authorList>
    </citation>
    <scope>NUCLEOTIDE SEQUENCE</scope>
    <source>
        <strain evidence="20">Dzin_1.0</strain>
        <tissue evidence="20">Leaf</tissue>
    </source>
</reference>
<dbReference type="PROSITE" id="PS51473">
    <property type="entry name" value="GNK2"/>
    <property type="match status" value="2"/>
</dbReference>
<dbReference type="Pfam" id="PF01657">
    <property type="entry name" value="Stress-antifung"/>
    <property type="match status" value="2"/>
</dbReference>
<keyword evidence="4" id="KW-0808">Transferase</keyword>